<keyword evidence="12" id="KW-1185">Reference proteome</keyword>
<keyword evidence="3" id="KW-1003">Cell membrane</keyword>
<dbReference type="InterPro" id="IPR000990">
    <property type="entry name" value="Innexin"/>
</dbReference>
<evidence type="ECO:0000256" key="5">
    <source>
        <dbReference type="ARBA" id="ARBA00022989"/>
    </source>
</evidence>
<name>A0ABR4QU86_9CEST</name>
<gene>
    <name evidence="9" type="primary">inx</name>
    <name evidence="11" type="ORF">TcWFU_010296</name>
</gene>
<evidence type="ECO:0000313" key="11">
    <source>
        <dbReference type="EMBL" id="KAL5113087.1"/>
    </source>
</evidence>
<keyword evidence="4 9" id="KW-0812">Transmembrane</keyword>
<comment type="subcellular location">
    <subcellularLocation>
        <location evidence="1 9">Cell membrane</location>
        <topology evidence="1 9">Multi-pass membrane protein</topology>
    </subcellularLocation>
</comment>
<organism evidence="11 12">
    <name type="scientific">Taenia crassiceps</name>
    <dbReference type="NCBI Taxonomy" id="6207"/>
    <lineage>
        <taxon>Eukaryota</taxon>
        <taxon>Metazoa</taxon>
        <taxon>Spiralia</taxon>
        <taxon>Lophotrochozoa</taxon>
        <taxon>Platyhelminthes</taxon>
        <taxon>Cestoda</taxon>
        <taxon>Eucestoda</taxon>
        <taxon>Cyclophyllidea</taxon>
        <taxon>Taeniidae</taxon>
        <taxon>Taenia</taxon>
    </lineage>
</organism>
<feature type="transmembrane region" description="Helical" evidence="9">
    <location>
        <begin position="330"/>
        <end position="354"/>
    </location>
</feature>
<dbReference type="Proteomes" id="UP001651158">
    <property type="component" value="Unassembled WGS sequence"/>
</dbReference>
<proteinExistence type="inferred from homology"/>
<comment type="caution">
    <text evidence="9">Lacks conserved residue(s) required for the propagation of feature annotation.</text>
</comment>
<keyword evidence="2 9" id="KW-0813">Transport</keyword>
<evidence type="ECO:0000256" key="1">
    <source>
        <dbReference type="ARBA" id="ARBA00004651"/>
    </source>
</evidence>
<dbReference type="EMBL" id="JAKROA010000001">
    <property type="protein sequence ID" value="KAL5113087.1"/>
    <property type="molecule type" value="Genomic_DNA"/>
</dbReference>
<evidence type="ECO:0000313" key="12">
    <source>
        <dbReference type="Proteomes" id="UP001651158"/>
    </source>
</evidence>
<evidence type="ECO:0000256" key="8">
    <source>
        <dbReference type="ARBA" id="ARBA00023303"/>
    </source>
</evidence>
<comment type="caution">
    <text evidence="11">The sequence shown here is derived from an EMBL/GenBank/DDBJ whole genome shotgun (WGS) entry which is preliminary data.</text>
</comment>
<dbReference type="PANTHER" id="PTHR11893:SF36">
    <property type="entry name" value="INNEXIN-5"/>
    <property type="match status" value="1"/>
</dbReference>
<protein>
    <recommendedName>
        <fullName evidence="9">Innexin</fullName>
    </recommendedName>
</protein>
<feature type="compositionally biased region" description="Low complexity" evidence="10">
    <location>
        <begin position="439"/>
        <end position="450"/>
    </location>
</feature>
<feature type="region of interest" description="Disordered" evidence="10">
    <location>
        <begin position="439"/>
        <end position="458"/>
    </location>
</feature>
<sequence>MNETDCEVASRNDLAFALRLLGDSHLDHLSFRQHSLKERTTAVAAMVAQEFLSQLDKLHFVDSANLHDFADRCAYLLSFIILLMCFTIVALKSYVFEPFSCYTATTFSGSNMIAYINAFCWVNGTVPADVNTNRLEDPVYWDYLESRKLNYYQWVSLVLALQAILCYFPSLIWEGLTFNRIGTNINFYIEFAQSASKETGINRKNRVQFLASALDTLFFARRPLVHRPHNSICYRLADFLGNFLPRKRMGRALCAYYLIVLMERFLGMPDSHKLFGAQILLDLWHGRYWQQTLIFPRVGYCRVPIKLVGRTVPTLIAQCTMPVNMLSEKIYIFLWFWFVGVSTLQAISIITWTMRLSLRRRRVKALIHYLKIAEAYDHGMRETLKRFESTCLRPDGTFLLHMMRLNAGDIITNELIQALFERYIRHEKLAAASPVKESVPASVSSPNPSVDAKGDEGSVLKQRFV</sequence>
<dbReference type="PANTHER" id="PTHR11893">
    <property type="entry name" value="INNEXIN"/>
    <property type="match status" value="1"/>
</dbReference>
<evidence type="ECO:0000256" key="3">
    <source>
        <dbReference type="ARBA" id="ARBA00022475"/>
    </source>
</evidence>
<evidence type="ECO:0000256" key="6">
    <source>
        <dbReference type="ARBA" id="ARBA00023065"/>
    </source>
</evidence>
<evidence type="ECO:0000256" key="2">
    <source>
        <dbReference type="ARBA" id="ARBA00022448"/>
    </source>
</evidence>
<comment type="function">
    <text evidence="9">Structural component of the gap junctions.</text>
</comment>
<evidence type="ECO:0000256" key="4">
    <source>
        <dbReference type="ARBA" id="ARBA00022692"/>
    </source>
</evidence>
<keyword evidence="6 9" id="KW-0406">Ion transport</keyword>
<feature type="transmembrane region" description="Helical" evidence="9">
    <location>
        <begin position="151"/>
        <end position="173"/>
    </location>
</feature>
<keyword evidence="7 9" id="KW-0472">Membrane</keyword>
<evidence type="ECO:0000256" key="9">
    <source>
        <dbReference type="RuleBase" id="RU010713"/>
    </source>
</evidence>
<keyword evidence="8 9" id="KW-0407">Ion channel</keyword>
<comment type="similarity">
    <text evidence="9">Belongs to the pannexin family.</text>
</comment>
<accession>A0ABR4QU86</accession>
<dbReference type="Pfam" id="PF00876">
    <property type="entry name" value="Innexin"/>
    <property type="match status" value="1"/>
</dbReference>
<reference evidence="11 12" key="1">
    <citation type="journal article" date="2022" name="Front. Cell. Infect. Microbiol.">
        <title>The Genomes of Two Strains of Taenia crassiceps the Animal Model for the Study of Human Cysticercosis.</title>
        <authorList>
            <person name="Bobes R.J."/>
            <person name="Estrada K."/>
            <person name="Rios-Valencia D.G."/>
            <person name="Calderon-Gallegos A."/>
            <person name="de la Torre P."/>
            <person name="Carrero J.C."/>
            <person name="Sanchez-Flores A."/>
            <person name="Laclette J.P."/>
        </authorList>
    </citation>
    <scope>NUCLEOTIDE SEQUENCE [LARGE SCALE GENOMIC DNA]</scope>
    <source>
        <strain evidence="11">WFUcys</strain>
    </source>
</reference>
<feature type="transmembrane region" description="Helical" evidence="9">
    <location>
        <begin position="73"/>
        <end position="91"/>
    </location>
</feature>
<evidence type="ECO:0000256" key="10">
    <source>
        <dbReference type="SAM" id="MobiDB-lite"/>
    </source>
</evidence>
<evidence type="ECO:0000256" key="7">
    <source>
        <dbReference type="ARBA" id="ARBA00023136"/>
    </source>
</evidence>
<dbReference type="PROSITE" id="PS51013">
    <property type="entry name" value="PANNEXIN"/>
    <property type="match status" value="1"/>
</dbReference>
<dbReference type="PRINTS" id="PR01262">
    <property type="entry name" value="INNEXIN"/>
</dbReference>
<keyword evidence="5 9" id="KW-1133">Transmembrane helix</keyword>